<dbReference type="PANTHER" id="PTHR33735">
    <property type="entry name" value="EXPRESSED PROTEIN"/>
    <property type="match status" value="1"/>
</dbReference>
<protein>
    <submittedName>
        <fullName evidence="2">Uncharacterized protein</fullName>
    </submittedName>
</protein>
<gene>
    <name evidence="2" type="ORF">KFK09_024925</name>
</gene>
<organism evidence="2 3">
    <name type="scientific">Dendrobium nobile</name>
    <name type="common">Orchid</name>
    <dbReference type="NCBI Taxonomy" id="94219"/>
    <lineage>
        <taxon>Eukaryota</taxon>
        <taxon>Viridiplantae</taxon>
        <taxon>Streptophyta</taxon>
        <taxon>Embryophyta</taxon>
        <taxon>Tracheophyta</taxon>
        <taxon>Spermatophyta</taxon>
        <taxon>Magnoliopsida</taxon>
        <taxon>Liliopsida</taxon>
        <taxon>Asparagales</taxon>
        <taxon>Orchidaceae</taxon>
        <taxon>Epidendroideae</taxon>
        <taxon>Malaxideae</taxon>
        <taxon>Dendrobiinae</taxon>
        <taxon>Dendrobium</taxon>
    </lineage>
</organism>
<dbReference type="OrthoDB" id="783687at2759"/>
<feature type="region of interest" description="Disordered" evidence="1">
    <location>
        <begin position="1"/>
        <end position="22"/>
    </location>
</feature>
<dbReference type="SMR" id="A0A8T3AG83"/>
<proteinExistence type="predicted"/>
<accession>A0A8T3AG83</accession>
<reference evidence="2" key="1">
    <citation type="journal article" date="2022" name="Front. Genet.">
        <title>Chromosome-Scale Assembly of the Dendrobium nobile Genome Provides Insights Into the Molecular Mechanism of the Biosynthesis of the Medicinal Active Ingredient of Dendrobium.</title>
        <authorList>
            <person name="Xu Q."/>
            <person name="Niu S.-C."/>
            <person name="Li K.-L."/>
            <person name="Zheng P.-J."/>
            <person name="Zhang X.-J."/>
            <person name="Jia Y."/>
            <person name="Liu Y."/>
            <person name="Niu Y.-X."/>
            <person name="Yu L.-H."/>
            <person name="Chen D.-F."/>
            <person name="Zhang G.-Q."/>
        </authorList>
    </citation>
    <scope>NUCLEOTIDE SEQUENCE</scope>
    <source>
        <tissue evidence="2">Leaf</tissue>
    </source>
</reference>
<dbReference type="Proteomes" id="UP000829196">
    <property type="component" value="Unassembled WGS sequence"/>
</dbReference>
<sequence>MQSSMTLQAKSPAKDKIKGASSDLVPVPPGTSSLLLANTPIWAKWVLSCILYLTIPLYKRVLRIEDEVEKEVIDVVEIIKRVAKVTEKTSSDLADALPAGSDLKKLATEVEDDAEEVHIDAEKVESFINKVDGVKDEIEAWMDQIDKEWELIMPEEAIQMQMGNNLCADATNKDEKNGACLAS</sequence>
<comment type="caution">
    <text evidence="2">The sequence shown here is derived from an EMBL/GenBank/DDBJ whole genome shotgun (WGS) entry which is preliminary data.</text>
</comment>
<evidence type="ECO:0000313" key="2">
    <source>
        <dbReference type="EMBL" id="KAI0494782.1"/>
    </source>
</evidence>
<evidence type="ECO:0000313" key="3">
    <source>
        <dbReference type="Proteomes" id="UP000829196"/>
    </source>
</evidence>
<dbReference type="PANTHER" id="PTHR33735:SF2">
    <property type="entry name" value="OS09G0468900 PROTEIN"/>
    <property type="match status" value="1"/>
</dbReference>
<dbReference type="EMBL" id="JAGYWB010000017">
    <property type="protein sequence ID" value="KAI0494782.1"/>
    <property type="molecule type" value="Genomic_DNA"/>
</dbReference>
<name>A0A8T3AG83_DENNO</name>
<evidence type="ECO:0000256" key="1">
    <source>
        <dbReference type="SAM" id="MobiDB-lite"/>
    </source>
</evidence>
<keyword evidence="3" id="KW-1185">Reference proteome</keyword>
<dbReference type="AlphaFoldDB" id="A0A8T3AG83"/>